<proteinExistence type="predicted"/>
<dbReference type="Gene3D" id="2.40.128.20">
    <property type="match status" value="1"/>
</dbReference>
<dbReference type="RefSeq" id="WP_185956179.1">
    <property type="nucleotide sequence ID" value="NZ_FXTI01000005.1"/>
</dbReference>
<dbReference type="EMBL" id="FXTI01000005">
    <property type="protein sequence ID" value="SMO68158.1"/>
    <property type="molecule type" value="Genomic_DNA"/>
</dbReference>
<name>A0A521D8Z5_9BACL</name>
<dbReference type="InterPro" id="IPR015231">
    <property type="entry name" value="DUF1934"/>
</dbReference>
<keyword evidence="2" id="KW-1185">Reference proteome</keyword>
<dbReference type="InterPro" id="IPR012674">
    <property type="entry name" value="Calycin"/>
</dbReference>
<accession>A0A521D8Z5</accession>
<dbReference type="Pfam" id="PF09148">
    <property type="entry name" value="DUF1934"/>
    <property type="match status" value="1"/>
</dbReference>
<organism evidence="1 2">
    <name type="scientific">Melghirimyces algeriensis</name>
    <dbReference type="NCBI Taxonomy" id="910412"/>
    <lineage>
        <taxon>Bacteria</taxon>
        <taxon>Bacillati</taxon>
        <taxon>Bacillota</taxon>
        <taxon>Bacilli</taxon>
        <taxon>Bacillales</taxon>
        <taxon>Thermoactinomycetaceae</taxon>
        <taxon>Melghirimyces</taxon>
    </lineage>
</organism>
<reference evidence="1 2" key="1">
    <citation type="submission" date="2017-05" db="EMBL/GenBank/DDBJ databases">
        <authorList>
            <person name="Varghese N."/>
            <person name="Submissions S."/>
        </authorList>
    </citation>
    <scope>NUCLEOTIDE SEQUENCE [LARGE SCALE GENOMIC DNA]</scope>
    <source>
        <strain evidence="1 2">DSM 45474</strain>
    </source>
</reference>
<evidence type="ECO:0000313" key="1">
    <source>
        <dbReference type="EMBL" id="SMO68158.1"/>
    </source>
</evidence>
<protein>
    <submittedName>
        <fullName evidence="1">Uncharacterized beta-barrel protein YwiB, DUF1934 family</fullName>
    </submittedName>
</protein>
<dbReference type="Proteomes" id="UP000315636">
    <property type="component" value="Unassembled WGS sequence"/>
</dbReference>
<sequence length="143" mass="16522">MDRIRLSIVSLIDSEDGERQEPIEQQMEGWFQTRENRWILKYTEKPGTEDEVKTTVKADQDEVTVIRQGAVSYRQRYCPGKMTSCLIETPGGVAEMDVQTLSYQRERLDEGGQVQFSFRLFMEGEALGRYQLTIQWTEVAAST</sequence>
<dbReference type="AlphaFoldDB" id="A0A521D8Z5"/>
<gene>
    <name evidence="1" type="ORF">SAMN06264849_105216</name>
</gene>
<evidence type="ECO:0000313" key="2">
    <source>
        <dbReference type="Proteomes" id="UP000315636"/>
    </source>
</evidence>
<dbReference type="SUPFAM" id="SSF50814">
    <property type="entry name" value="Lipocalins"/>
    <property type="match status" value="1"/>
</dbReference>